<proteinExistence type="predicted"/>
<name>A0ABN2UQF0_9MICC</name>
<dbReference type="EMBL" id="BAAAMN010000046">
    <property type="protein sequence ID" value="GAA2040572.1"/>
    <property type="molecule type" value="Genomic_DNA"/>
</dbReference>
<evidence type="ECO:0000256" key="1">
    <source>
        <dbReference type="SAM" id="MobiDB-lite"/>
    </source>
</evidence>
<keyword evidence="3" id="KW-1185">Reference proteome</keyword>
<feature type="region of interest" description="Disordered" evidence="1">
    <location>
        <begin position="49"/>
        <end position="80"/>
    </location>
</feature>
<evidence type="ECO:0000313" key="3">
    <source>
        <dbReference type="Proteomes" id="UP001501461"/>
    </source>
</evidence>
<evidence type="ECO:0000313" key="2">
    <source>
        <dbReference type="EMBL" id="GAA2040572.1"/>
    </source>
</evidence>
<protein>
    <submittedName>
        <fullName evidence="2">Uncharacterized protein</fullName>
    </submittedName>
</protein>
<organism evidence="2 3">
    <name type="scientific">Yaniella flava</name>
    <dbReference type="NCBI Taxonomy" id="287930"/>
    <lineage>
        <taxon>Bacteria</taxon>
        <taxon>Bacillati</taxon>
        <taxon>Actinomycetota</taxon>
        <taxon>Actinomycetes</taxon>
        <taxon>Micrococcales</taxon>
        <taxon>Micrococcaceae</taxon>
        <taxon>Yaniella</taxon>
    </lineage>
</organism>
<feature type="compositionally biased region" description="Basic and acidic residues" evidence="1">
    <location>
        <begin position="58"/>
        <end position="77"/>
    </location>
</feature>
<dbReference type="Proteomes" id="UP001501461">
    <property type="component" value="Unassembled WGS sequence"/>
</dbReference>
<comment type="caution">
    <text evidence="2">The sequence shown here is derived from an EMBL/GenBank/DDBJ whole genome shotgun (WGS) entry which is preliminary data.</text>
</comment>
<gene>
    <name evidence="2" type="ORF">GCM10009720_21240</name>
</gene>
<sequence length="107" mass="12285">MPTRSDILPDQANAAMDDIQQEMAQADRDYEEAVFQAEELERKMNELPDDADQSALDDLSRQHQEAEQKITETRMDSDSVSQHLGQVQYFWFEEQVDDDGEDSSGDL</sequence>
<dbReference type="RefSeq" id="WP_343958427.1">
    <property type="nucleotide sequence ID" value="NZ_BAAAMN010000046.1"/>
</dbReference>
<reference evidence="2 3" key="1">
    <citation type="journal article" date="2019" name="Int. J. Syst. Evol. Microbiol.">
        <title>The Global Catalogue of Microorganisms (GCM) 10K type strain sequencing project: providing services to taxonomists for standard genome sequencing and annotation.</title>
        <authorList>
            <consortium name="The Broad Institute Genomics Platform"/>
            <consortium name="The Broad Institute Genome Sequencing Center for Infectious Disease"/>
            <person name="Wu L."/>
            <person name="Ma J."/>
        </authorList>
    </citation>
    <scope>NUCLEOTIDE SEQUENCE [LARGE SCALE GENOMIC DNA]</scope>
    <source>
        <strain evidence="2 3">JCM 13595</strain>
    </source>
</reference>
<accession>A0ABN2UQF0</accession>